<sequence length="248" mass="27452">KFDSVIRYLEKEQAALIGQIARIETIIFWKGKFQQPALTLVQTHADTINVAGSGIDQTLIQAQPNIQNVLMQAGEGQSIVVERMHLSLSRTSPLAGFVSIKGENAGLAMFDMKLEGYTEIDDHATVLEPGTLFDVTGFVYAEDIIAQNINLVRGSFLSGTGLRRADDKEDMEWLGMRQSGLYRCLFDNFTTNETGLISLYDSVEPMANAQSNSKDNNKLKKQKNVPPYSFTFQEVIFSASVTSLKLDG</sequence>
<evidence type="ECO:0000313" key="2">
    <source>
        <dbReference type="Proteomes" id="UP000324800"/>
    </source>
</evidence>
<accession>A0A5J4QZJ4</accession>
<protein>
    <submittedName>
        <fullName evidence="1">Uncharacterized protein</fullName>
    </submittedName>
</protein>
<proteinExistence type="predicted"/>
<feature type="non-terminal residue" evidence="1">
    <location>
        <position position="1"/>
    </location>
</feature>
<organism evidence="1 2">
    <name type="scientific">Streblomastix strix</name>
    <dbReference type="NCBI Taxonomy" id="222440"/>
    <lineage>
        <taxon>Eukaryota</taxon>
        <taxon>Metamonada</taxon>
        <taxon>Preaxostyla</taxon>
        <taxon>Oxymonadida</taxon>
        <taxon>Streblomastigidae</taxon>
        <taxon>Streblomastix</taxon>
    </lineage>
</organism>
<gene>
    <name evidence="1" type="ORF">EZS28_053850</name>
</gene>
<dbReference type="AlphaFoldDB" id="A0A5J4QZJ4"/>
<dbReference type="EMBL" id="SNRW01043631">
    <property type="protein sequence ID" value="KAA6327146.1"/>
    <property type="molecule type" value="Genomic_DNA"/>
</dbReference>
<reference evidence="1 2" key="1">
    <citation type="submission" date="2019-03" db="EMBL/GenBank/DDBJ databases">
        <title>Single cell metagenomics reveals metabolic interactions within the superorganism composed of flagellate Streblomastix strix and complex community of Bacteroidetes bacteria on its surface.</title>
        <authorList>
            <person name="Treitli S.C."/>
            <person name="Kolisko M."/>
            <person name="Husnik F."/>
            <person name="Keeling P."/>
            <person name="Hampl V."/>
        </authorList>
    </citation>
    <scope>NUCLEOTIDE SEQUENCE [LARGE SCALE GENOMIC DNA]</scope>
    <source>
        <strain evidence="1">ST1C</strain>
    </source>
</reference>
<name>A0A5J4QZJ4_9EUKA</name>
<dbReference type="Proteomes" id="UP000324800">
    <property type="component" value="Unassembled WGS sequence"/>
</dbReference>
<comment type="caution">
    <text evidence="1">The sequence shown here is derived from an EMBL/GenBank/DDBJ whole genome shotgun (WGS) entry which is preliminary data.</text>
</comment>
<feature type="non-terminal residue" evidence="1">
    <location>
        <position position="248"/>
    </location>
</feature>
<evidence type="ECO:0000313" key="1">
    <source>
        <dbReference type="EMBL" id="KAA6327146.1"/>
    </source>
</evidence>